<keyword evidence="1" id="KW-0472">Membrane</keyword>
<dbReference type="Proteomes" id="UP000825123">
    <property type="component" value="Chromosome"/>
</dbReference>
<feature type="transmembrane region" description="Helical" evidence="1">
    <location>
        <begin position="254"/>
        <end position="279"/>
    </location>
</feature>
<accession>A0A8D5ZIZ7</accession>
<organism evidence="2 3">
    <name type="scientific">Stygiolobus caldivivus</name>
    <dbReference type="NCBI Taxonomy" id="2824673"/>
    <lineage>
        <taxon>Archaea</taxon>
        <taxon>Thermoproteota</taxon>
        <taxon>Thermoprotei</taxon>
        <taxon>Sulfolobales</taxon>
        <taxon>Sulfolobaceae</taxon>
        <taxon>Stygiolobus</taxon>
    </lineage>
</organism>
<keyword evidence="1" id="KW-0812">Transmembrane</keyword>
<evidence type="ECO:0000256" key="1">
    <source>
        <dbReference type="SAM" id="Phobius"/>
    </source>
</evidence>
<gene>
    <name evidence="2" type="ORF">KN1_11370</name>
</gene>
<feature type="transmembrane region" description="Helical" evidence="1">
    <location>
        <begin position="45"/>
        <end position="65"/>
    </location>
</feature>
<feature type="transmembrane region" description="Helical" evidence="1">
    <location>
        <begin position="190"/>
        <end position="217"/>
    </location>
</feature>
<sequence length="342" mass="38400">MRMPLLLMVSGIALLLLGGIPAVFEFMEMQGFPIDPTSNIFPAHWFIMIYGFFGSLIGNEVLVALSAEWSGKIASNGLIGFYLVLLVLGVTSFFYNQELGLVFVLIAMAILLYYSRVYLERSRLGLEPTVYNWLLFYSLIATIFVLSTQIGLGYTIPYLNLLFPTSMVFAVMTRDVSLVTRVRVSGWENVLAFIFLVLGVGFEQGALMLLAWALSFHASGLYKAKGRKYPIIHLVTAWIYFLLGSVFISNYDVFIHSIAVGFLFNTVFGVDVVLMDLFINAFQKRVSVRPSYIPFFLLNTGLVMRLLYDFGVSSPVFLLSAPLQGIGILSFFLLTLRQVMFK</sequence>
<dbReference type="AlphaFoldDB" id="A0A8D5ZIZ7"/>
<feature type="transmembrane region" description="Helical" evidence="1">
    <location>
        <begin position="101"/>
        <end position="119"/>
    </location>
</feature>
<dbReference type="KEGG" id="csty:KN1_11370"/>
<feature type="transmembrane region" description="Helical" evidence="1">
    <location>
        <begin position="229"/>
        <end position="248"/>
    </location>
</feature>
<dbReference type="EMBL" id="AP024597">
    <property type="protein sequence ID" value="BCU69840.1"/>
    <property type="molecule type" value="Genomic_DNA"/>
</dbReference>
<keyword evidence="3" id="KW-1185">Reference proteome</keyword>
<protein>
    <recommendedName>
        <fullName evidence="4">Nitric oxide response protein</fullName>
    </recommendedName>
</protein>
<evidence type="ECO:0008006" key="4">
    <source>
        <dbReference type="Google" id="ProtNLM"/>
    </source>
</evidence>
<evidence type="ECO:0000313" key="2">
    <source>
        <dbReference type="EMBL" id="BCU69840.1"/>
    </source>
</evidence>
<feature type="transmembrane region" description="Helical" evidence="1">
    <location>
        <begin position="131"/>
        <end position="156"/>
    </location>
</feature>
<reference evidence="2 3" key="1">
    <citation type="submission" date="2021-04" db="EMBL/GenBank/DDBJ databases">
        <title>Complete genome sequence of Stygiolobus sp. KN-1.</title>
        <authorList>
            <person name="Nakamura K."/>
            <person name="Sakai H."/>
            <person name="Kurosawa N."/>
        </authorList>
    </citation>
    <scope>NUCLEOTIDE SEQUENCE [LARGE SCALE GENOMIC DNA]</scope>
    <source>
        <strain evidence="2 3">KN-1</strain>
    </source>
</reference>
<dbReference type="RefSeq" id="WP_221289868.1">
    <property type="nucleotide sequence ID" value="NZ_AP024597.1"/>
</dbReference>
<feature type="transmembrane region" description="Helical" evidence="1">
    <location>
        <begin position="77"/>
        <end position="95"/>
    </location>
</feature>
<dbReference type="GeneID" id="66162872"/>
<evidence type="ECO:0000313" key="3">
    <source>
        <dbReference type="Proteomes" id="UP000825123"/>
    </source>
</evidence>
<name>A0A8D5ZIZ7_9CREN</name>
<keyword evidence="1" id="KW-1133">Transmembrane helix</keyword>
<feature type="transmembrane region" description="Helical" evidence="1">
    <location>
        <begin position="314"/>
        <end position="336"/>
    </location>
</feature>
<proteinExistence type="predicted"/>